<dbReference type="KEGG" id="mgx:CM1_00025"/>
<evidence type="ECO:0000256" key="14">
    <source>
        <dbReference type="PIRSR" id="PIRSR001529-2"/>
    </source>
</evidence>
<protein>
    <recommendedName>
        <fullName evidence="12">Serine--tRNA ligase</fullName>
        <ecNumber evidence="12">6.1.1.11</ecNumber>
    </recommendedName>
    <alternativeName>
        <fullName evidence="12">Seryl-tRNA synthetase</fullName>
        <shortName evidence="12">SerRS</shortName>
    </alternativeName>
    <alternativeName>
        <fullName evidence="12">Seryl-tRNA(Ser/Sec) synthetase</fullName>
    </alternativeName>
</protein>
<feature type="binding site" evidence="12 14">
    <location>
        <begin position="256"/>
        <end position="258"/>
    </location>
    <ligand>
        <name>ATP</name>
        <dbReference type="ChEBI" id="CHEBI:30616"/>
    </ligand>
</feature>
<comment type="subcellular location">
    <subcellularLocation>
        <location evidence="1 12">Cytoplasm</location>
    </subcellularLocation>
</comment>
<comment type="function">
    <text evidence="12">Catalyzes the attachment of serine to tRNA(Ser). Is also able to aminoacylate tRNA(Sec) with serine, to form the misacylated tRNA L-seryl-tRNA(Sec), which will be further converted into selenocysteinyl-tRNA(Sec).</text>
</comment>
<evidence type="ECO:0000313" key="17">
    <source>
        <dbReference type="EMBL" id="AFQ03799.1"/>
    </source>
</evidence>
<dbReference type="PANTHER" id="PTHR43697">
    <property type="entry name" value="SERYL-TRNA SYNTHETASE"/>
    <property type="match status" value="1"/>
</dbReference>
<dbReference type="GO" id="GO:0005737">
    <property type="term" value="C:cytoplasm"/>
    <property type="evidence" value="ECO:0007669"/>
    <property type="project" value="UniProtKB-SubCell"/>
</dbReference>
<feature type="binding site" evidence="12">
    <location>
        <begin position="225"/>
        <end position="227"/>
    </location>
    <ligand>
        <name>L-serine</name>
        <dbReference type="ChEBI" id="CHEBI:33384"/>
    </ligand>
</feature>
<dbReference type="InterPro" id="IPR033729">
    <property type="entry name" value="SerRS_core"/>
</dbReference>
<dbReference type="GeneID" id="99646813"/>
<keyword evidence="4 12" id="KW-0963">Cytoplasm</keyword>
<evidence type="ECO:0000256" key="10">
    <source>
        <dbReference type="ARBA" id="ARBA00047929"/>
    </source>
</evidence>
<dbReference type="SUPFAM" id="SSF55681">
    <property type="entry name" value="Class II aaRS and biotin synthetases"/>
    <property type="match status" value="1"/>
</dbReference>
<dbReference type="GO" id="GO:0004828">
    <property type="term" value="F:serine-tRNA ligase activity"/>
    <property type="evidence" value="ECO:0007669"/>
    <property type="project" value="UniProtKB-UniRule"/>
</dbReference>
<dbReference type="Gene3D" id="1.10.287.40">
    <property type="entry name" value="Serine-tRNA synthetase, tRNA binding domain"/>
    <property type="match status" value="1"/>
</dbReference>
<dbReference type="InterPro" id="IPR002317">
    <property type="entry name" value="Ser-tRNA-ligase_type_1"/>
</dbReference>
<dbReference type="SUPFAM" id="SSF46589">
    <property type="entry name" value="tRNA-binding arm"/>
    <property type="match status" value="1"/>
</dbReference>
<evidence type="ECO:0000256" key="8">
    <source>
        <dbReference type="ARBA" id="ARBA00022917"/>
    </source>
</evidence>
<dbReference type="PIRSF" id="PIRSF001529">
    <property type="entry name" value="Ser-tRNA-synth_IIa"/>
    <property type="match status" value="1"/>
</dbReference>
<evidence type="ECO:0000256" key="2">
    <source>
        <dbReference type="ARBA" id="ARBA00005045"/>
    </source>
</evidence>
<dbReference type="InterPro" id="IPR010978">
    <property type="entry name" value="tRNA-bd_arm"/>
</dbReference>
<evidence type="ECO:0000256" key="3">
    <source>
        <dbReference type="ARBA" id="ARBA00010728"/>
    </source>
</evidence>
<dbReference type="SMR" id="A0ABC7ZIE4"/>
<dbReference type="EMBL" id="CP003772">
    <property type="protein sequence ID" value="AFQ03799.1"/>
    <property type="molecule type" value="Genomic_DNA"/>
</dbReference>
<reference evidence="17 18" key="1">
    <citation type="journal article" date="2012" name="J. Bacteriol.">
        <title>Draft Genome Sequences of Four Axenic Mycoplasma genitalium Strains Isolated from Denmark, Japan, and Australia.</title>
        <authorList>
            <person name="McGowin C.L."/>
            <person name="Ma L."/>
            <person name="Jensen J.S."/>
            <person name="Mancuso M.M."/>
            <person name="Hamasuna R."/>
            <person name="Adegboye D."/>
            <person name="Martin D.H."/>
        </authorList>
    </citation>
    <scope>NUCLEOTIDE SEQUENCE [LARGE SCALE GENOMIC DNA]</scope>
    <source>
        <strain evidence="17 18">M6320</strain>
    </source>
</reference>
<dbReference type="PRINTS" id="PR00981">
    <property type="entry name" value="TRNASYNTHSER"/>
</dbReference>
<dbReference type="InterPro" id="IPR006195">
    <property type="entry name" value="aa-tRNA-synth_II"/>
</dbReference>
<evidence type="ECO:0000259" key="16">
    <source>
        <dbReference type="PROSITE" id="PS50862"/>
    </source>
</evidence>
<feature type="site" description="Important for serine binding" evidence="13">
    <location>
        <position position="379"/>
    </location>
</feature>
<evidence type="ECO:0000256" key="7">
    <source>
        <dbReference type="ARBA" id="ARBA00022840"/>
    </source>
</evidence>
<keyword evidence="6 12" id="KW-0547">Nucleotide-binding</keyword>
<dbReference type="GO" id="GO:0016260">
    <property type="term" value="P:selenocysteine biosynthetic process"/>
    <property type="evidence" value="ECO:0007669"/>
    <property type="project" value="UniProtKB-UniRule"/>
</dbReference>
<gene>
    <name evidence="12" type="primary">serS</name>
    <name evidence="17" type="ORF">CM1_00025</name>
</gene>
<evidence type="ECO:0000256" key="6">
    <source>
        <dbReference type="ARBA" id="ARBA00022741"/>
    </source>
</evidence>
<dbReference type="HAMAP" id="MF_00176">
    <property type="entry name" value="Ser_tRNA_synth_type1"/>
    <property type="match status" value="1"/>
</dbReference>
<dbReference type="EC" id="6.1.1.11" evidence="12"/>
<sequence>MLDPNKLRNNYDFFKKKLLERNVNEQLLNQFIQTDKLMRKNLQQLELANQKQSLLAKQVAKQKDNKKLLAESKELKQKIENLNNAYKDSQNISQDLLLNFPNIAHESVPVGKNESANLELLKEGRKPVFDFKPLPHRELCEKLNLVAFDKATKISGTRFVAYTDKAAKLLRAITNLMIDLNKSKYQEWNLPVVINELSLRSTGQLPKFKDDVFKLENTRYYLSPTLEVQLINLHANEIFNEEDLPKYYTATGINFRQEAGSAGKQTKGTIRLHQFQKTELVKFCKPENAINELEAMVRDAEQILKALKLPFRRLLLCTGDMGFSAEKTYDLEVWMAASNEYREVSSCSSCGDFQARRAMIRYKDINNGKNSYVATLNGTALSIDRIFAAILENFQTKDGKILIPQALKKYLDFDTIK</sequence>
<dbReference type="PROSITE" id="PS50862">
    <property type="entry name" value="AA_TRNA_LIGASE_II"/>
    <property type="match status" value="1"/>
</dbReference>
<dbReference type="InterPro" id="IPR015866">
    <property type="entry name" value="Ser-tRNA-synth_1_N"/>
</dbReference>
<comment type="domain">
    <text evidence="12">Consists of two distinct domains, a catalytic core and a N-terminal extension that is involved in tRNA binding.</text>
</comment>
<dbReference type="InterPro" id="IPR042103">
    <property type="entry name" value="SerRS_1_N_sf"/>
</dbReference>
<dbReference type="RefSeq" id="WP_010869286.1">
    <property type="nucleotide sequence ID" value="NC_018497.1"/>
</dbReference>
<accession>A0ABC7ZIE4</accession>
<feature type="binding site" evidence="12 14">
    <location>
        <begin position="343"/>
        <end position="346"/>
    </location>
    <ligand>
        <name>ATP</name>
        <dbReference type="ChEBI" id="CHEBI:30616"/>
    </ligand>
</feature>
<dbReference type="Pfam" id="PF02403">
    <property type="entry name" value="Seryl_tRNA_N"/>
    <property type="match status" value="1"/>
</dbReference>
<keyword evidence="9 12" id="KW-0030">Aminoacyl-tRNA synthetase</keyword>
<feature type="domain" description="Aminoacyl-transfer RNA synthetases class-II family profile" evidence="16">
    <location>
        <begin position="168"/>
        <end position="404"/>
    </location>
</feature>
<organism evidence="17 18">
    <name type="scientific">Mycoplasmoides genitalium M6320</name>
    <dbReference type="NCBI Taxonomy" id="662945"/>
    <lineage>
        <taxon>Bacteria</taxon>
        <taxon>Bacillati</taxon>
        <taxon>Mycoplasmatota</taxon>
        <taxon>Mycoplasmoidales</taxon>
        <taxon>Mycoplasmoidaceae</taxon>
        <taxon>Mycoplasmoides</taxon>
    </lineage>
</organism>
<dbReference type="NCBIfam" id="TIGR00414">
    <property type="entry name" value="serS"/>
    <property type="match status" value="1"/>
</dbReference>
<feature type="binding site" evidence="12">
    <location>
        <position position="379"/>
    </location>
    <ligand>
        <name>L-serine</name>
        <dbReference type="ChEBI" id="CHEBI:33384"/>
    </ligand>
</feature>
<comment type="similarity">
    <text evidence="3 12">Belongs to the class-II aminoacyl-tRNA synthetase family. Type-1 seryl-tRNA synthetase subfamily.</text>
</comment>
<dbReference type="AlphaFoldDB" id="A0ABC7ZIE4"/>
<keyword evidence="15" id="KW-0175">Coiled coil</keyword>
<evidence type="ECO:0000256" key="4">
    <source>
        <dbReference type="ARBA" id="ARBA00022490"/>
    </source>
</evidence>
<keyword evidence="7 12" id="KW-0067">ATP-binding</keyword>
<comment type="subunit">
    <text evidence="12">Homodimer. The tRNA molecule binds across the dimer.</text>
</comment>
<evidence type="ECO:0000256" key="15">
    <source>
        <dbReference type="SAM" id="Coils"/>
    </source>
</evidence>
<dbReference type="Proteomes" id="UP000005254">
    <property type="component" value="Chromosome"/>
</dbReference>
<evidence type="ECO:0000256" key="12">
    <source>
        <dbReference type="HAMAP-Rule" id="MF_00176"/>
    </source>
</evidence>
<dbReference type="GO" id="GO:0005524">
    <property type="term" value="F:ATP binding"/>
    <property type="evidence" value="ECO:0007669"/>
    <property type="project" value="UniProtKB-UniRule"/>
</dbReference>
<evidence type="ECO:0000256" key="11">
    <source>
        <dbReference type="ARBA" id="ARBA00048823"/>
    </source>
</evidence>
<dbReference type="Gene3D" id="3.30.930.10">
    <property type="entry name" value="Bira Bifunctional Protein, Domain 2"/>
    <property type="match status" value="1"/>
</dbReference>
<comment type="caution">
    <text evidence="12">Lacks conserved residue(s) required for the propagation of feature annotation.</text>
</comment>
<name>A0ABC7ZIE4_MYCGT</name>
<evidence type="ECO:0000256" key="1">
    <source>
        <dbReference type="ARBA" id="ARBA00004496"/>
    </source>
</evidence>
<feature type="binding site" evidence="12 13">
    <location>
        <position position="279"/>
    </location>
    <ligand>
        <name>L-serine</name>
        <dbReference type="ChEBI" id="CHEBI:33384"/>
    </ligand>
</feature>
<feature type="binding site" evidence="13">
    <location>
        <position position="377"/>
    </location>
    <ligand>
        <name>L-serine</name>
        <dbReference type="ChEBI" id="CHEBI:33384"/>
    </ligand>
</feature>
<comment type="catalytic activity">
    <reaction evidence="10 12">
        <text>tRNA(Sec) + L-serine + ATP = L-seryl-tRNA(Sec) + AMP + diphosphate + H(+)</text>
        <dbReference type="Rhea" id="RHEA:42580"/>
        <dbReference type="Rhea" id="RHEA-COMP:9742"/>
        <dbReference type="Rhea" id="RHEA-COMP:10128"/>
        <dbReference type="ChEBI" id="CHEBI:15378"/>
        <dbReference type="ChEBI" id="CHEBI:30616"/>
        <dbReference type="ChEBI" id="CHEBI:33019"/>
        <dbReference type="ChEBI" id="CHEBI:33384"/>
        <dbReference type="ChEBI" id="CHEBI:78442"/>
        <dbReference type="ChEBI" id="CHEBI:78533"/>
        <dbReference type="ChEBI" id="CHEBI:456215"/>
        <dbReference type="EC" id="6.1.1.11"/>
    </reaction>
</comment>
<proteinExistence type="inferred from homology"/>
<evidence type="ECO:0000313" key="18">
    <source>
        <dbReference type="Proteomes" id="UP000005254"/>
    </source>
</evidence>
<evidence type="ECO:0000256" key="13">
    <source>
        <dbReference type="PIRSR" id="PIRSR001529-1"/>
    </source>
</evidence>
<comment type="pathway">
    <text evidence="2 12">Aminoacyl-tRNA biosynthesis; selenocysteinyl-tRNA(Sec) biosynthesis; L-seryl-tRNA(Sec) from L-serine and tRNA(Sec): step 1/1.</text>
</comment>
<feature type="coiled-coil region" evidence="15">
    <location>
        <begin position="65"/>
        <end position="92"/>
    </location>
</feature>
<feature type="binding site" evidence="13">
    <location>
        <position position="256"/>
    </location>
    <ligand>
        <name>L-serine</name>
        <dbReference type="ChEBI" id="CHEBI:33384"/>
    </ligand>
</feature>
<dbReference type="GO" id="GO:0006434">
    <property type="term" value="P:seryl-tRNA aminoacylation"/>
    <property type="evidence" value="ECO:0007669"/>
    <property type="project" value="UniProtKB-UniRule"/>
</dbReference>
<keyword evidence="8 12" id="KW-0648">Protein biosynthesis</keyword>
<dbReference type="InterPro" id="IPR045864">
    <property type="entry name" value="aa-tRNA-synth_II/BPL/LPL"/>
</dbReference>
<evidence type="ECO:0000256" key="9">
    <source>
        <dbReference type="ARBA" id="ARBA00023146"/>
    </source>
</evidence>
<dbReference type="Pfam" id="PF00587">
    <property type="entry name" value="tRNA-synt_2b"/>
    <property type="match status" value="1"/>
</dbReference>
<evidence type="ECO:0000256" key="5">
    <source>
        <dbReference type="ARBA" id="ARBA00022598"/>
    </source>
</evidence>
<dbReference type="PANTHER" id="PTHR43697:SF1">
    <property type="entry name" value="SERINE--TRNA LIGASE"/>
    <property type="match status" value="1"/>
</dbReference>
<keyword evidence="5 12" id="KW-0436">Ligase</keyword>
<dbReference type="InterPro" id="IPR002314">
    <property type="entry name" value="aa-tRNA-synt_IIb"/>
</dbReference>
<comment type="catalytic activity">
    <reaction evidence="11 12">
        <text>tRNA(Ser) + L-serine + ATP = L-seryl-tRNA(Ser) + AMP + diphosphate + H(+)</text>
        <dbReference type="Rhea" id="RHEA:12292"/>
        <dbReference type="Rhea" id="RHEA-COMP:9669"/>
        <dbReference type="Rhea" id="RHEA-COMP:9703"/>
        <dbReference type="ChEBI" id="CHEBI:15378"/>
        <dbReference type="ChEBI" id="CHEBI:30616"/>
        <dbReference type="ChEBI" id="CHEBI:33019"/>
        <dbReference type="ChEBI" id="CHEBI:33384"/>
        <dbReference type="ChEBI" id="CHEBI:78442"/>
        <dbReference type="ChEBI" id="CHEBI:78533"/>
        <dbReference type="ChEBI" id="CHEBI:456215"/>
        <dbReference type="EC" id="6.1.1.11"/>
    </reaction>
</comment>
<feature type="binding site" evidence="13">
    <location>
        <position position="225"/>
    </location>
    <ligand>
        <name>L-serine</name>
        <dbReference type="ChEBI" id="CHEBI:33384"/>
    </ligand>
</feature>
<dbReference type="CDD" id="cd00770">
    <property type="entry name" value="SerRS_core"/>
    <property type="match status" value="1"/>
</dbReference>